<organism evidence="3 4">
    <name type="scientific">Punica granatum</name>
    <name type="common">Pomegranate</name>
    <dbReference type="NCBI Taxonomy" id="22663"/>
    <lineage>
        <taxon>Eukaryota</taxon>
        <taxon>Viridiplantae</taxon>
        <taxon>Streptophyta</taxon>
        <taxon>Embryophyta</taxon>
        <taxon>Tracheophyta</taxon>
        <taxon>Spermatophyta</taxon>
        <taxon>Magnoliopsida</taxon>
        <taxon>eudicotyledons</taxon>
        <taxon>Gunneridae</taxon>
        <taxon>Pentapetalae</taxon>
        <taxon>rosids</taxon>
        <taxon>malvids</taxon>
        <taxon>Myrtales</taxon>
        <taxon>Lythraceae</taxon>
        <taxon>Punica</taxon>
    </lineage>
</organism>
<comment type="caution">
    <text evidence="3">The sequence shown here is derived from an EMBL/GenBank/DDBJ whole genome shotgun (WGS) entry which is preliminary data.</text>
</comment>
<dbReference type="Proteomes" id="UP000233551">
    <property type="component" value="Unassembled WGS sequence"/>
</dbReference>
<sequence>MTDAVVEQANWDTSKVREKLKRDIEAHIAAVREAKLSEVTKTFEMKINEALSGPVEALLDEANDETWPAIRKLLQRETESAVSGFSSAVSGFELGEETMEKMISHLRDYARGAVEAKVKHEAGKVLSRMKDRFETLFNRDADSMPRVWTGKEDIRAITKTARSASLKLLSVMAAVRLDNEVDNIEKSLSLALLDSKSGSTVTDRSIISQGDPLASSTWEEVPPSKTLITPVQCKNLWRQFKAETEYSEAARRSNNWLPPPWAIVAMVVLGFNEFMTLLRNPLYLGVIFVGYLIIKAVWVQLDVSGEFRHGALPGILSLSNKFLPTIMNLLKKLAEAGQVPQTNDPPRNPAPGSKSFASRVGTSSSVSSTGSSAVFPEDATEYSSTSKED</sequence>
<evidence type="ECO:0000259" key="2">
    <source>
        <dbReference type="Pfam" id="PF20428"/>
    </source>
</evidence>
<keyword evidence="4" id="KW-1185">Reference proteome</keyword>
<feature type="compositionally biased region" description="Low complexity" evidence="1">
    <location>
        <begin position="355"/>
        <end position="375"/>
    </location>
</feature>
<dbReference type="PANTHER" id="PTHR45923">
    <property type="entry name" value="PROTEIN SEY1"/>
    <property type="match status" value="1"/>
</dbReference>
<dbReference type="STRING" id="22663.A0A2I0IKT3"/>
<dbReference type="InterPro" id="IPR008803">
    <property type="entry name" value="RHD3/Sey1"/>
</dbReference>
<dbReference type="EMBL" id="PGOL01002959">
    <property type="protein sequence ID" value="PKI43966.1"/>
    <property type="molecule type" value="Genomic_DNA"/>
</dbReference>
<feature type="domain" description="Sey1/RHD3-like three-helix bundle" evidence="2">
    <location>
        <begin position="2"/>
        <end position="335"/>
    </location>
</feature>
<reference evidence="3 4" key="1">
    <citation type="submission" date="2017-11" db="EMBL/GenBank/DDBJ databases">
        <title>De-novo sequencing of pomegranate (Punica granatum L.) genome.</title>
        <authorList>
            <person name="Akparov Z."/>
            <person name="Amiraslanov A."/>
            <person name="Hajiyeva S."/>
            <person name="Abbasov M."/>
            <person name="Kaur K."/>
            <person name="Hamwieh A."/>
            <person name="Solovyev V."/>
            <person name="Salamov A."/>
            <person name="Braich B."/>
            <person name="Kosarev P."/>
            <person name="Mahmoud A."/>
            <person name="Hajiyev E."/>
            <person name="Babayeva S."/>
            <person name="Izzatullayeva V."/>
            <person name="Mammadov A."/>
            <person name="Mammadov A."/>
            <person name="Sharifova S."/>
            <person name="Ojaghi J."/>
            <person name="Eynullazada K."/>
            <person name="Bayramov B."/>
            <person name="Abdulazimova A."/>
            <person name="Shahmuradov I."/>
        </authorList>
    </citation>
    <scope>NUCLEOTIDE SEQUENCE [LARGE SCALE GENOMIC DNA]</scope>
    <source>
        <strain evidence="4">cv. AG2017</strain>
        <tissue evidence="3">Leaf</tissue>
    </source>
</reference>
<dbReference type="Pfam" id="PF20428">
    <property type="entry name" value="Sey1_3HB"/>
    <property type="match status" value="1"/>
</dbReference>
<dbReference type="GO" id="GO:0003924">
    <property type="term" value="F:GTPase activity"/>
    <property type="evidence" value="ECO:0007669"/>
    <property type="project" value="TreeGrafter"/>
</dbReference>
<evidence type="ECO:0000313" key="3">
    <source>
        <dbReference type="EMBL" id="PKI43966.1"/>
    </source>
</evidence>
<feature type="region of interest" description="Disordered" evidence="1">
    <location>
        <begin position="339"/>
        <end position="389"/>
    </location>
</feature>
<dbReference type="PANTHER" id="PTHR45923:SF2">
    <property type="entry name" value="PROTEIN SEY1"/>
    <property type="match status" value="1"/>
</dbReference>
<dbReference type="InterPro" id="IPR046758">
    <property type="entry name" value="Sey1/RHD3-like_3HB"/>
</dbReference>
<dbReference type="GO" id="GO:0005783">
    <property type="term" value="C:endoplasmic reticulum"/>
    <property type="evidence" value="ECO:0007669"/>
    <property type="project" value="TreeGrafter"/>
</dbReference>
<proteinExistence type="predicted"/>
<dbReference type="AlphaFoldDB" id="A0A2I0IKT3"/>
<name>A0A2I0IKT3_PUNGR</name>
<evidence type="ECO:0000256" key="1">
    <source>
        <dbReference type="SAM" id="MobiDB-lite"/>
    </source>
</evidence>
<gene>
    <name evidence="3" type="ORF">CRG98_035642</name>
</gene>
<protein>
    <recommendedName>
        <fullName evidence="2">Sey1/RHD3-like three-helix bundle domain-containing protein</fullName>
    </recommendedName>
</protein>
<accession>A0A2I0IKT3</accession>
<evidence type="ECO:0000313" key="4">
    <source>
        <dbReference type="Proteomes" id="UP000233551"/>
    </source>
</evidence>
<dbReference type="GO" id="GO:0016320">
    <property type="term" value="P:endoplasmic reticulum membrane fusion"/>
    <property type="evidence" value="ECO:0007669"/>
    <property type="project" value="TreeGrafter"/>
</dbReference>